<reference evidence="1" key="1">
    <citation type="submission" date="2020-03" db="EMBL/GenBank/DDBJ databases">
        <title>The deep terrestrial virosphere.</title>
        <authorList>
            <person name="Holmfeldt K."/>
            <person name="Nilsson E."/>
            <person name="Simone D."/>
            <person name="Lopez-Fernandez M."/>
            <person name="Wu X."/>
            <person name="de Brujin I."/>
            <person name="Lundin D."/>
            <person name="Andersson A."/>
            <person name="Bertilsson S."/>
            <person name="Dopson M."/>
        </authorList>
    </citation>
    <scope>NUCLEOTIDE SEQUENCE</scope>
    <source>
        <strain evidence="2">MM415A00178</strain>
        <strain evidence="1">MM415B00368</strain>
    </source>
</reference>
<evidence type="ECO:0000313" key="1">
    <source>
        <dbReference type="EMBL" id="QJA66022.1"/>
    </source>
</evidence>
<accession>A0A6M3JA97</accession>
<proteinExistence type="predicted"/>
<name>A0A6M3JA97_9ZZZZ</name>
<dbReference type="EMBL" id="MT141547">
    <property type="protein sequence ID" value="QJA66022.1"/>
    <property type="molecule type" value="Genomic_DNA"/>
</dbReference>
<dbReference type="AlphaFoldDB" id="A0A6M3JA97"/>
<evidence type="ECO:0000313" key="2">
    <source>
        <dbReference type="EMBL" id="QJA84647.1"/>
    </source>
</evidence>
<organism evidence="1">
    <name type="scientific">viral metagenome</name>
    <dbReference type="NCBI Taxonomy" id="1070528"/>
    <lineage>
        <taxon>unclassified sequences</taxon>
        <taxon>metagenomes</taxon>
        <taxon>organismal metagenomes</taxon>
    </lineage>
</organism>
<sequence>MKALRSTVALILMLVSATAWAVKPLVGAPLPDMVGDTGAGGARGAVPAPAAGDAARGAVLGADGTWSEPDGAPWIYGTCTRISDATFSVVDNAANVAIFRPGIPMRYGDVVGTWRYGLITTVVDAGATLTVTITGAAMTAAFDGYCQYGDASLVDMVPWSFPGQFADVPADPTLILNDLLHIVPPNPATTRYLVQTCIRPITDDSGANQPACMPYIAGVAASTALTIDDTAWVCSSTATVDAAQYDQLNGEAFEFGCDAGGSNDDAVNLSVQMTWIRGE</sequence>
<protein>
    <submittedName>
        <fullName evidence="1">Uncharacterized protein</fullName>
    </submittedName>
</protein>
<gene>
    <name evidence="2" type="ORF">MM415A00178_0057</name>
    <name evidence="1" type="ORF">MM415B00368_0057</name>
</gene>
<dbReference type="EMBL" id="MT142532">
    <property type="protein sequence ID" value="QJA84647.1"/>
    <property type="molecule type" value="Genomic_DNA"/>
</dbReference>